<evidence type="ECO:0000313" key="1">
    <source>
        <dbReference type="EMBL" id="TYS70350.1"/>
    </source>
</evidence>
<name>A0A5D4T3S4_9BACI</name>
<sequence length="495" mass="59082">MSTWILRGESKNVHTNTITYHLDMYELVHINQMKQGDKVYYCDHTDFICICKVNTITMYNQIIITLDVIEQGEPLPLKFVRKLWGLKNLDIFKIEDIKVLALEKDEDEILNTYWKTPGPVECLVKYDYLDIYLFLYSRVAEVWIGDIENQKSKYQFFNAFRKEEHLSIMNWEDFQQFRKQSSFLQTTLPVESFFTEQKAPIERYRQYFLDLLFGDDSIDKRLDSFYKDPIRRLIGFGHKEIGELIHYLFPNFFCRFTNIEIMALERLFKEASSLQSTYTIGSKIYHYQKLINESYLLNKYLNIVGRKTELPIYYEINCFLQYVYDTHSETEKENGVKKEAYKSKEKKKYWIYTIQTGVNTDSFFEEGMLTFNHGKLGNVKNYSSRKEIWNSYRQIYSSKKVPYIETSALYQFCHEMEEDDYVFIKNDKEQIMGLGRVCSPYTFPKFPNSPSFRKIEWIRTGTWTVNGMLFSKKPLVNITANQISLSYLLDIVLDR</sequence>
<dbReference type="STRING" id="79883.GCA_001636495_02798"/>
<reference evidence="1 2" key="1">
    <citation type="submission" date="2019-08" db="EMBL/GenBank/DDBJ databases">
        <title>Bacillus genomes from the desert of Cuatro Cienegas, Coahuila.</title>
        <authorList>
            <person name="Olmedo-Alvarez G."/>
        </authorList>
    </citation>
    <scope>NUCLEOTIDE SEQUENCE [LARGE SCALE GENOMIC DNA]</scope>
    <source>
        <strain evidence="1 2">CH28_1T</strain>
    </source>
</reference>
<gene>
    <name evidence="1" type="ORF">FZC76_00155</name>
</gene>
<protein>
    <submittedName>
        <fullName evidence="1">Uncharacterized protein</fullName>
    </submittedName>
</protein>
<dbReference type="OrthoDB" id="9781481at2"/>
<dbReference type="AlphaFoldDB" id="A0A5D4T3S4"/>
<accession>A0A5D4T3S4</accession>
<dbReference type="RefSeq" id="WP_148986261.1">
    <property type="nucleotide sequence ID" value="NZ_VTEV01000001.1"/>
</dbReference>
<organism evidence="1 2">
    <name type="scientific">Sutcliffiella horikoshii</name>
    <dbReference type="NCBI Taxonomy" id="79883"/>
    <lineage>
        <taxon>Bacteria</taxon>
        <taxon>Bacillati</taxon>
        <taxon>Bacillota</taxon>
        <taxon>Bacilli</taxon>
        <taxon>Bacillales</taxon>
        <taxon>Bacillaceae</taxon>
        <taxon>Sutcliffiella</taxon>
    </lineage>
</organism>
<evidence type="ECO:0000313" key="2">
    <source>
        <dbReference type="Proteomes" id="UP000322524"/>
    </source>
</evidence>
<comment type="caution">
    <text evidence="1">The sequence shown here is derived from an EMBL/GenBank/DDBJ whole genome shotgun (WGS) entry which is preliminary data.</text>
</comment>
<dbReference type="Proteomes" id="UP000322524">
    <property type="component" value="Unassembled WGS sequence"/>
</dbReference>
<dbReference type="EMBL" id="VTEV01000001">
    <property type="protein sequence ID" value="TYS70350.1"/>
    <property type="molecule type" value="Genomic_DNA"/>
</dbReference>
<proteinExistence type="predicted"/>